<feature type="transmembrane region" description="Helical" evidence="6">
    <location>
        <begin position="183"/>
        <end position="209"/>
    </location>
</feature>
<keyword evidence="9" id="KW-1185">Reference proteome</keyword>
<feature type="transmembrane region" description="Helical" evidence="6">
    <location>
        <begin position="417"/>
        <end position="436"/>
    </location>
</feature>
<evidence type="ECO:0000313" key="9">
    <source>
        <dbReference type="Proteomes" id="UP000256514"/>
    </source>
</evidence>
<comment type="subcellular location">
    <subcellularLocation>
        <location evidence="1">Cell membrane</location>
        <topology evidence="1">Multi-pass membrane protein</topology>
    </subcellularLocation>
</comment>
<dbReference type="Pfam" id="PF03772">
    <property type="entry name" value="Competence"/>
    <property type="match status" value="1"/>
</dbReference>
<keyword evidence="2" id="KW-1003">Cell membrane</keyword>
<dbReference type="PANTHER" id="PTHR30619:SF7">
    <property type="entry name" value="BETA-LACTAMASE DOMAIN PROTEIN"/>
    <property type="match status" value="1"/>
</dbReference>
<dbReference type="GO" id="GO:0005886">
    <property type="term" value="C:plasma membrane"/>
    <property type="evidence" value="ECO:0007669"/>
    <property type="project" value="UniProtKB-SubCell"/>
</dbReference>
<dbReference type="Proteomes" id="UP000256514">
    <property type="component" value="Unassembled WGS sequence"/>
</dbReference>
<evidence type="ECO:0000256" key="1">
    <source>
        <dbReference type="ARBA" id="ARBA00004651"/>
    </source>
</evidence>
<feature type="transmembrane region" description="Helical" evidence="6">
    <location>
        <begin position="391"/>
        <end position="411"/>
    </location>
</feature>
<keyword evidence="5 6" id="KW-0472">Membrane</keyword>
<evidence type="ECO:0000256" key="6">
    <source>
        <dbReference type="SAM" id="Phobius"/>
    </source>
</evidence>
<feature type="transmembrane region" description="Helical" evidence="6">
    <location>
        <begin position="245"/>
        <end position="264"/>
    </location>
</feature>
<dbReference type="OrthoDB" id="5372341at2"/>
<evidence type="ECO:0000256" key="4">
    <source>
        <dbReference type="ARBA" id="ARBA00022989"/>
    </source>
</evidence>
<protein>
    <submittedName>
        <fullName evidence="8">DNA transfer protein</fullName>
    </submittedName>
</protein>
<name>A0A3D8ISD3_9HELI</name>
<feature type="transmembrane region" description="Helical" evidence="6">
    <location>
        <begin position="293"/>
        <end position="309"/>
    </location>
</feature>
<dbReference type="EMBL" id="NXLT01000002">
    <property type="protein sequence ID" value="RDU67856.1"/>
    <property type="molecule type" value="Genomic_DNA"/>
</dbReference>
<dbReference type="InterPro" id="IPR052159">
    <property type="entry name" value="Competence_DNA_uptake"/>
</dbReference>
<feature type="transmembrane region" description="Helical" evidence="6">
    <location>
        <begin position="26"/>
        <end position="46"/>
    </location>
</feature>
<gene>
    <name evidence="8" type="ORF">CQA54_02725</name>
</gene>
<keyword evidence="4 6" id="KW-1133">Transmembrane helix</keyword>
<comment type="caution">
    <text evidence="8">The sequence shown here is derived from an EMBL/GenBank/DDBJ whole genome shotgun (WGS) entry which is preliminary data.</text>
</comment>
<accession>A0A3D8ISD3</accession>
<feature type="domain" description="ComEC/Rec2-related protein" evidence="7">
    <location>
        <begin position="170"/>
        <end position="431"/>
    </location>
</feature>
<evidence type="ECO:0000256" key="5">
    <source>
        <dbReference type="ARBA" id="ARBA00023136"/>
    </source>
</evidence>
<dbReference type="InterPro" id="IPR004477">
    <property type="entry name" value="ComEC_N"/>
</dbReference>
<feature type="transmembrane region" description="Helical" evidence="6">
    <location>
        <begin position="221"/>
        <end position="239"/>
    </location>
</feature>
<reference evidence="8 9" key="1">
    <citation type="submission" date="2018-04" db="EMBL/GenBank/DDBJ databases">
        <title>Novel Campyloabacter and Helicobacter Species and Strains.</title>
        <authorList>
            <person name="Mannion A.J."/>
            <person name="Shen Z."/>
            <person name="Fox J.G."/>
        </authorList>
    </citation>
    <scope>NUCLEOTIDE SEQUENCE [LARGE SCALE GENOMIC DNA]</scope>
    <source>
        <strain evidence="8 9">MIT 12-6600</strain>
    </source>
</reference>
<feature type="transmembrane region" description="Helical" evidence="6">
    <location>
        <begin position="349"/>
        <end position="379"/>
    </location>
</feature>
<feature type="transmembrane region" description="Helical" evidence="6">
    <location>
        <begin position="321"/>
        <end position="343"/>
    </location>
</feature>
<evidence type="ECO:0000256" key="3">
    <source>
        <dbReference type="ARBA" id="ARBA00022692"/>
    </source>
</evidence>
<organism evidence="8 9">
    <name type="scientific">Helicobacter equorum</name>
    <dbReference type="NCBI Taxonomy" id="361872"/>
    <lineage>
        <taxon>Bacteria</taxon>
        <taxon>Pseudomonadati</taxon>
        <taxon>Campylobacterota</taxon>
        <taxon>Epsilonproteobacteria</taxon>
        <taxon>Campylobacterales</taxon>
        <taxon>Helicobacteraceae</taxon>
        <taxon>Helicobacter</taxon>
    </lineage>
</organism>
<keyword evidence="3 6" id="KW-0812">Transmembrane</keyword>
<proteinExistence type="predicted"/>
<dbReference type="AlphaFoldDB" id="A0A3D8ISD3"/>
<evidence type="ECO:0000259" key="7">
    <source>
        <dbReference type="Pfam" id="PF03772"/>
    </source>
</evidence>
<dbReference type="PANTHER" id="PTHR30619">
    <property type="entry name" value="DNA INTERNALIZATION/COMPETENCE PROTEIN COMEC/REC2"/>
    <property type="match status" value="1"/>
</dbReference>
<sequence>MHTYTADATYSNTLSPITILDTKAQWLVFLAFCLCIFAINLTLQYLHYNTLDSKTPITIRGQVIAQYPKISPKTNSTYQVLKIRTESGAVFYTTSKEAIKNLLHMHLRIYGKPAQCSFWQYLQSCFITSFSISVESTQDYRDTFRAFIDSQHTDSLLGAFYKTLYIADFLPKTLRDFSNTIGIAHLIAISGFHLGILSLVLGFILHLLYKPLHRFFPYRNKFFDIGILLLAMLFAYLVVLDFSPSFLRAWVMACIGFMMVYFGVRILQFRFLFMIGILCVSFFPRLIYSIGFFLSFFGVFYIYVFLHYFRFSSRSFIYKFLLLPLVFNFTIFVNMLILVHFFFPYFSSYTLISIPITLIFVIFFPISVIAHILGIGWIFDTPLVALFHLKLDSIEVFTPLWLFISYLIISLFAIRSFIAYCISLMLGILFLGYLYYNLWVA</sequence>
<evidence type="ECO:0000313" key="8">
    <source>
        <dbReference type="EMBL" id="RDU67856.1"/>
    </source>
</evidence>
<evidence type="ECO:0000256" key="2">
    <source>
        <dbReference type="ARBA" id="ARBA00022475"/>
    </source>
</evidence>
<dbReference type="RefSeq" id="WP_115570674.1">
    <property type="nucleotide sequence ID" value="NZ_NXLT01000002.1"/>
</dbReference>